<evidence type="ECO:0000313" key="7">
    <source>
        <dbReference type="Proteomes" id="UP001159042"/>
    </source>
</evidence>
<dbReference type="GO" id="GO:0050821">
    <property type="term" value="P:protein stabilization"/>
    <property type="evidence" value="ECO:0007669"/>
    <property type="project" value="TreeGrafter"/>
</dbReference>
<dbReference type="GO" id="GO:0005739">
    <property type="term" value="C:mitochondrion"/>
    <property type="evidence" value="ECO:0007669"/>
    <property type="project" value="TreeGrafter"/>
</dbReference>
<dbReference type="InterPro" id="IPR007853">
    <property type="entry name" value="Znf_DNL-typ"/>
</dbReference>
<dbReference type="EMBL" id="JANEYG010000021">
    <property type="protein sequence ID" value="KAJ8919022.1"/>
    <property type="molecule type" value="Genomic_DNA"/>
</dbReference>
<evidence type="ECO:0000256" key="4">
    <source>
        <dbReference type="PROSITE-ProRule" id="PRU00834"/>
    </source>
</evidence>
<evidence type="ECO:0000256" key="2">
    <source>
        <dbReference type="ARBA" id="ARBA00022771"/>
    </source>
</evidence>
<dbReference type="InterPro" id="IPR024158">
    <property type="entry name" value="Mt_import_TIM15"/>
</dbReference>
<evidence type="ECO:0000256" key="3">
    <source>
        <dbReference type="ARBA" id="ARBA00022833"/>
    </source>
</evidence>
<protein>
    <recommendedName>
        <fullName evidence="5">DNL-type domain-containing protein</fullName>
    </recommendedName>
</protein>
<comment type="caution">
    <text evidence="6">The sequence shown here is derived from an EMBL/GenBank/DDBJ whole genome shotgun (WGS) entry which is preliminary data.</text>
</comment>
<dbReference type="Proteomes" id="UP001159042">
    <property type="component" value="Unassembled WGS sequence"/>
</dbReference>
<accession>A0AAV8VXE2</accession>
<organism evidence="6 7">
    <name type="scientific">Exocentrus adspersus</name>
    <dbReference type="NCBI Taxonomy" id="1586481"/>
    <lineage>
        <taxon>Eukaryota</taxon>
        <taxon>Metazoa</taxon>
        <taxon>Ecdysozoa</taxon>
        <taxon>Arthropoda</taxon>
        <taxon>Hexapoda</taxon>
        <taxon>Insecta</taxon>
        <taxon>Pterygota</taxon>
        <taxon>Neoptera</taxon>
        <taxon>Endopterygota</taxon>
        <taxon>Coleoptera</taxon>
        <taxon>Polyphaga</taxon>
        <taxon>Cucujiformia</taxon>
        <taxon>Chrysomeloidea</taxon>
        <taxon>Cerambycidae</taxon>
        <taxon>Lamiinae</taxon>
        <taxon>Acanthocinini</taxon>
        <taxon>Exocentrus</taxon>
    </lineage>
</organism>
<keyword evidence="7" id="KW-1185">Reference proteome</keyword>
<dbReference type="AlphaFoldDB" id="A0AAV8VXE2"/>
<evidence type="ECO:0000259" key="5">
    <source>
        <dbReference type="PROSITE" id="PS51501"/>
    </source>
</evidence>
<proteinExistence type="predicted"/>
<keyword evidence="2 4" id="KW-0863">Zinc-finger</keyword>
<dbReference type="GO" id="GO:0030150">
    <property type="term" value="P:protein import into mitochondrial matrix"/>
    <property type="evidence" value="ECO:0007669"/>
    <property type="project" value="TreeGrafter"/>
</dbReference>
<dbReference type="PANTHER" id="PTHR20922:SF13">
    <property type="entry name" value="DNL-TYPE ZINC FINGER PROTEIN"/>
    <property type="match status" value="1"/>
</dbReference>
<keyword evidence="1" id="KW-0479">Metal-binding</keyword>
<reference evidence="6 7" key="1">
    <citation type="journal article" date="2023" name="Insect Mol. Biol.">
        <title>Genome sequencing provides insights into the evolution of gene families encoding plant cell wall-degrading enzymes in longhorned beetles.</title>
        <authorList>
            <person name="Shin N.R."/>
            <person name="Okamura Y."/>
            <person name="Kirsch R."/>
            <person name="Pauchet Y."/>
        </authorList>
    </citation>
    <scope>NUCLEOTIDE SEQUENCE [LARGE SCALE GENOMIC DNA]</scope>
    <source>
        <strain evidence="6">EAD_L_NR</strain>
    </source>
</reference>
<dbReference type="Pfam" id="PF05180">
    <property type="entry name" value="zf-DNL"/>
    <property type="match status" value="1"/>
</dbReference>
<evidence type="ECO:0000256" key="1">
    <source>
        <dbReference type="ARBA" id="ARBA00022723"/>
    </source>
</evidence>
<sequence>MALRIFTLKYVPRLSAIAVHKSVNNQALRFPQICPAKLNFARTYSTPHSQPLGKLEGRLFLKYTCKVCTTRNEHNISKTAYDKGVVIVTCIGCKNNHLIADNLRWFSDLNGKRNIEDILAEKGEKVQRIGVGEYLPTEEDWTVISDKDTTLDIKN</sequence>
<dbReference type="PANTHER" id="PTHR20922">
    <property type="entry name" value="DNL-TYPE ZINC FINGER PROTEIN"/>
    <property type="match status" value="1"/>
</dbReference>
<feature type="domain" description="DNL-type" evidence="5">
    <location>
        <begin position="54"/>
        <end position="151"/>
    </location>
</feature>
<keyword evidence="3" id="KW-0862">Zinc</keyword>
<name>A0AAV8VXE2_9CUCU</name>
<dbReference type="GO" id="GO:0008270">
    <property type="term" value="F:zinc ion binding"/>
    <property type="evidence" value="ECO:0007669"/>
    <property type="project" value="UniProtKB-KW"/>
</dbReference>
<gene>
    <name evidence="6" type="ORF">NQ315_016927</name>
</gene>
<dbReference type="PROSITE" id="PS51501">
    <property type="entry name" value="ZF_DNL"/>
    <property type="match status" value="1"/>
</dbReference>
<dbReference type="GO" id="GO:0051087">
    <property type="term" value="F:protein-folding chaperone binding"/>
    <property type="evidence" value="ECO:0007669"/>
    <property type="project" value="TreeGrafter"/>
</dbReference>
<evidence type="ECO:0000313" key="6">
    <source>
        <dbReference type="EMBL" id="KAJ8919022.1"/>
    </source>
</evidence>
<dbReference type="GO" id="GO:0006457">
    <property type="term" value="P:protein folding"/>
    <property type="evidence" value="ECO:0007669"/>
    <property type="project" value="TreeGrafter"/>
</dbReference>